<evidence type="ECO:0000313" key="11">
    <source>
        <dbReference type="EMBL" id="KAK1356562.1"/>
    </source>
</evidence>
<keyword evidence="6 8" id="KW-0788">Thiol protease</keyword>
<evidence type="ECO:0000256" key="5">
    <source>
        <dbReference type="ARBA" id="ARBA00022801"/>
    </source>
</evidence>
<dbReference type="EMBL" id="JAUIZM010000011">
    <property type="protein sequence ID" value="KAK1356562.1"/>
    <property type="molecule type" value="Genomic_DNA"/>
</dbReference>
<dbReference type="EC" id="3.4.19.12" evidence="8"/>
<dbReference type="PROSITE" id="PS50235">
    <property type="entry name" value="USP_3"/>
    <property type="match status" value="1"/>
</dbReference>
<comment type="caution">
    <text evidence="11">The sequence shown here is derived from an EMBL/GenBank/DDBJ whole genome shotgun (WGS) entry which is preliminary data.</text>
</comment>
<dbReference type="InterPro" id="IPR050164">
    <property type="entry name" value="Peptidase_C19"/>
</dbReference>
<dbReference type="PROSITE" id="PS00972">
    <property type="entry name" value="USP_1"/>
    <property type="match status" value="1"/>
</dbReference>
<evidence type="ECO:0000313" key="12">
    <source>
        <dbReference type="Proteomes" id="UP001237642"/>
    </source>
</evidence>
<dbReference type="Gene3D" id="3.90.70.10">
    <property type="entry name" value="Cysteine proteinases"/>
    <property type="match status" value="1"/>
</dbReference>
<feature type="region of interest" description="Disordered" evidence="9">
    <location>
        <begin position="632"/>
        <end position="680"/>
    </location>
</feature>
<dbReference type="PANTHER" id="PTHR24006:SF747">
    <property type="entry name" value="UBIQUITIN CARBOXYL-TERMINAL HYDROLASE 20"/>
    <property type="match status" value="1"/>
</dbReference>
<sequence>MIISGEEQNPPPDSLNSQQTLDGYLLKSPPPPPTDTLDTSFPAPDESVDVQQDKQDEVDLVCPSPINTCSGYLFDDTKPLSSHFSTKKSRSCSPVLFDDKAPMVGAGLLNLGNTCFLNAIVQCFTHTVRLIEGLRSFDHVTPCDRNINGFCLLCSFRGQVEYSLASVERVISPWKFVDNLSYFSSDFQKYQQEDAHEFLQCFLDRLESCCSDSKSKEIANNDNFVKQVFGGRLVSKLKCCNCDHLSDTYEPSIDLSLEIKDVTTLQAALESFTKLEKIEDPDTKFMCENCKEEVSIEKQLILEETPSVASFHLKRFENDGSFVEKIDKHVEFPLELDLQPYTRSNQDSDDELKYELYAIVVHIGFSATSGHYYSFIRSAPNTWYKFDDSRVVRVREEFVLSQKAYILFYAKQGTPWFSSYLETIKPFLDPHGYDTSPKSVLEDVHIHTSSPTLATTCTYEVNESSNSIHESEYPSVSRNDQVDGVMYKDEAQETSTKLPLGATCLTNNPVDESSDKDTLGVSTISPPGTSIPMKDNGNGINVFSPSVLQEYDVKINADYPQTPPRSSSPDIYKDESPEFKLYIQPSHQKLVNQVSNKRQSKKDVESAETLQARRLLRTMPGGRGKSLLAAMAGQFSEDSQKKKRRKRMEVTPNKYDSPSTTHRKAGLRSLVRPLAAGYSG</sequence>
<accession>A0AAD8GYU3</accession>
<dbReference type="InterPro" id="IPR018200">
    <property type="entry name" value="USP_CS"/>
</dbReference>
<feature type="domain" description="USP" evidence="10">
    <location>
        <begin position="106"/>
        <end position="412"/>
    </location>
</feature>
<evidence type="ECO:0000256" key="8">
    <source>
        <dbReference type="RuleBase" id="RU366025"/>
    </source>
</evidence>
<dbReference type="GO" id="GO:0006508">
    <property type="term" value="P:proteolysis"/>
    <property type="evidence" value="ECO:0007669"/>
    <property type="project" value="UniProtKB-KW"/>
</dbReference>
<gene>
    <name evidence="11" type="ORF">POM88_049818</name>
</gene>
<evidence type="ECO:0000256" key="3">
    <source>
        <dbReference type="ARBA" id="ARBA00022670"/>
    </source>
</evidence>
<organism evidence="11 12">
    <name type="scientific">Heracleum sosnowskyi</name>
    <dbReference type="NCBI Taxonomy" id="360622"/>
    <lineage>
        <taxon>Eukaryota</taxon>
        <taxon>Viridiplantae</taxon>
        <taxon>Streptophyta</taxon>
        <taxon>Embryophyta</taxon>
        <taxon>Tracheophyta</taxon>
        <taxon>Spermatophyta</taxon>
        <taxon>Magnoliopsida</taxon>
        <taxon>eudicotyledons</taxon>
        <taxon>Gunneridae</taxon>
        <taxon>Pentapetalae</taxon>
        <taxon>asterids</taxon>
        <taxon>campanulids</taxon>
        <taxon>Apiales</taxon>
        <taxon>Apiaceae</taxon>
        <taxon>Apioideae</taxon>
        <taxon>apioid superclade</taxon>
        <taxon>Tordylieae</taxon>
        <taxon>Tordyliinae</taxon>
        <taxon>Heracleum</taxon>
    </lineage>
</organism>
<dbReference type="Pfam" id="PF00443">
    <property type="entry name" value="UCH"/>
    <property type="match status" value="1"/>
</dbReference>
<dbReference type="PROSITE" id="PS00973">
    <property type="entry name" value="USP_2"/>
    <property type="match status" value="1"/>
</dbReference>
<dbReference type="InterPro" id="IPR001394">
    <property type="entry name" value="Peptidase_C19_UCH"/>
</dbReference>
<dbReference type="GO" id="GO:0004843">
    <property type="term" value="F:cysteine-type deubiquitinase activity"/>
    <property type="evidence" value="ECO:0007669"/>
    <property type="project" value="UniProtKB-UniRule"/>
</dbReference>
<dbReference type="GO" id="GO:0005634">
    <property type="term" value="C:nucleus"/>
    <property type="evidence" value="ECO:0007669"/>
    <property type="project" value="TreeGrafter"/>
</dbReference>
<evidence type="ECO:0000259" key="10">
    <source>
        <dbReference type="PROSITE" id="PS50235"/>
    </source>
</evidence>
<dbReference type="SUPFAM" id="SSF54001">
    <property type="entry name" value="Cysteine proteinases"/>
    <property type="match status" value="1"/>
</dbReference>
<comment type="similarity">
    <text evidence="2 8">Belongs to the peptidase C19 family.</text>
</comment>
<proteinExistence type="inferred from homology"/>
<evidence type="ECO:0000256" key="7">
    <source>
        <dbReference type="ARBA" id="ARBA00037450"/>
    </source>
</evidence>
<evidence type="ECO:0000256" key="1">
    <source>
        <dbReference type="ARBA" id="ARBA00000707"/>
    </source>
</evidence>
<evidence type="ECO:0000256" key="6">
    <source>
        <dbReference type="ARBA" id="ARBA00022807"/>
    </source>
</evidence>
<protein>
    <recommendedName>
        <fullName evidence="8">Ubiquitin carboxyl-terminal hydrolase</fullName>
        <ecNumber evidence="8">3.4.19.12</ecNumber>
    </recommendedName>
</protein>
<dbReference type="InterPro" id="IPR038765">
    <property type="entry name" value="Papain-like_cys_pep_sf"/>
</dbReference>
<keyword evidence="3 8" id="KW-0645">Protease</keyword>
<evidence type="ECO:0000256" key="9">
    <source>
        <dbReference type="SAM" id="MobiDB-lite"/>
    </source>
</evidence>
<comment type="function">
    <text evidence="7 8">Recognizes and hydrolyzes the peptide bond at the C-terminal Gly of ubiquitin. Involved in the processing of poly-ubiquitin precursors as well as that of ubiquitinated proteins.</text>
</comment>
<dbReference type="GO" id="GO:0016579">
    <property type="term" value="P:protein deubiquitination"/>
    <property type="evidence" value="ECO:0007669"/>
    <property type="project" value="InterPro"/>
</dbReference>
<evidence type="ECO:0000256" key="2">
    <source>
        <dbReference type="ARBA" id="ARBA00009085"/>
    </source>
</evidence>
<dbReference type="FunFam" id="3.90.70.10:FF:000116">
    <property type="entry name" value="Ubiquitin carboxyl-terminal hydrolase 20"/>
    <property type="match status" value="1"/>
</dbReference>
<dbReference type="InterPro" id="IPR028889">
    <property type="entry name" value="USP"/>
</dbReference>
<dbReference type="Proteomes" id="UP001237642">
    <property type="component" value="Unassembled WGS sequence"/>
</dbReference>
<dbReference type="GO" id="GO:0005829">
    <property type="term" value="C:cytosol"/>
    <property type="evidence" value="ECO:0007669"/>
    <property type="project" value="TreeGrafter"/>
</dbReference>
<dbReference type="AlphaFoldDB" id="A0AAD8GYU3"/>
<comment type="catalytic activity">
    <reaction evidence="1 8">
        <text>Thiol-dependent hydrolysis of ester, thioester, amide, peptide and isopeptide bonds formed by the C-terminal Gly of ubiquitin (a 76-residue protein attached to proteins as an intracellular targeting signal).</text>
        <dbReference type="EC" id="3.4.19.12"/>
    </reaction>
</comment>
<keyword evidence="5 8" id="KW-0378">Hydrolase</keyword>
<reference evidence="11" key="2">
    <citation type="submission" date="2023-05" db="EMBL/GenBank/DDBJ databases">
        <authorList>
            <person name="Schelkunov M.I."/>
        </authorList>
    </citation>
    <scope>NUCLEOTIDE SEQUENCE</scope>
    <source>
        <strain evidence="11">Hsosn_3</strain>
        <tissue evidence="11">Leaf</tissue>
    </source>
</reference>
<keyword evidence="4 8" id="KW-0833">Ubl conjugation pathway</keyword>
<name>A0AAD8GYU3_9APIA</name>
<feature type="region of interest" description="Disordered" evidence="9">
    <location>
        <begin position="1"/>
        <end position="54"/>
    </location>
</feature>
<keyword evidence="12" id="KW-1185">Reference proteome</keyword>
<evidence type="ECO:0000256" key="4">
    <source>
        <dbReference type="ARBA" id="ARBA00022786"/>
    </source>
</evidence>
<reference evidence="11" key="1">
    <citation type="submission" date="2023-02" db="EMBL/GenBank/DDBJ databases">
        <title>Genome of toxic invasive species Heracleum sosnowskyi carries increased number of genes despite the absence of recent whole-genome duplications.</title>
        <authorList>
            <person name="Schelkunov M."/>
            <person name="Shtratnikova V."/>
            <person name="Makarenko M."/>
            <person name="Klepikova A."/>
            <person name="Omelchenko D."/>
            <person name="Novikova G."/>
            <person name="Obukhova E."/>
            <person name="Bogdanov V."/>
            <person name="Penin A."/>
            <person name="Logacheva M."/>
        </authorList>
    </citation>
    <scope>NUCLEOTIDE SEQUENCE</scope>
    <source>
        <strain evidence="11">Hsosn_3</strain>
        <tissue evidence="11">Leaf</tissue>
    </source>
</reference>
<dbReference type="PANTHER" id="PTHR24006">
    <property type="entry name" value="UBIQUITIN CARBOXYL-TERMINAL HYDROLASE"/>
    <property type="match status" value="1"/>
</dbReference>